<dbReference type="InterPro" id="IPR025868">
    <property type="entry name" value="Zn_ribbon_dom_put"/>
</dbReference>
<feature type="domain" description="Putative zinc ribbon" evidence="1">
    <location>
        <begin position="8"/>
        <end position="77"/>
    </location>
</feature>
<organism evidence="2 3">
    <name type="scientific">Kluyvera intermedia</name>
    <name type="common">Enterobacter intermedius</name>
    <dbReference type="NCBI Taxonomy" id="61648"/>
    <lineage>
        <taxon>Bacteria</taxon>
        <taxon>Pseudomonadati</taxon>
        <taxon>Pseudomonadota</taxon>
        <taxon>Gammaproteobacteria</taxon>
        <taxon>Enterobacterales</taxon>
        <taxon>Enterobacteriaceae</taxon>
        <taxon>Kluyvera</taxon>
    </lineage>
</organism>
<evidence type="ECO:0000259" key="1">
    <source>
        <dbReference type="Pfam" id="PF12674"/>
    </source>
</evidence>
<name>A0A9P3TE06_KLUIN</name>
<evidence type="ECO:0000313" key="3">
    <source>
        <dbReference type="Proteomes" id="UP000867740"/>
    </source>
</evidence>
<dbReference type="Proteomes" id="UP000867740">
    <property type="component" value="Unassembled WGS sequence"/>
</dbReference>
<evidence type="ECO:0000313" key="2">
    <source>
        <dbReference type="EMBL" id="HAT3584974.1"/>
    </source>
</evidence>
<dbReference type="AlphaFoldDB" id="A0A9P3TE06"/>
<comment type="caution">
    <text evidence="2">The sequence shown here is derived from an EMBL/GenBank/DDBJ whole genome shotgun (WGS) entry which is preliminary data.</text>
</comment>
<reference evidence="2" key="2">
    <citation type="submission" date="2020-10" db="EMBL/GenBank/DDBJ databases">
        <authorList>
            <consortium name="NCBI Pathogen Detection Project"/>
        </authorList>
    </citation>
    <scope>NUCLEOTIDE SEQUENCE</scope>
    <source>
        <strain evidence="2">CAVp300</strain>
    </source>
</reference>
<reference evidence="2" key="1">
    <citation type="journal article" date="2018" name="Genome Biol.">
        <title>SKESA: strategic k-mer extension for scrupulous assemblies.</title>
        <authorList>
            <person name="Souvorov A."/>
            <person name="Agarwala R."/>
            <person name="Lipman D.J."/>
        </authorList>
    </citation>
    <scope>NUCLEOTIDE SEQUENCE</scope>
    <source>
        <strain evidence="2">CAVp300</strain>
    </source>
</reference>
<dbReference type="Pfam" id="PF12674">
    <property type="entry name" value="Zn_ribbon_2"/>
    <property type="match status" value="1"/>
</dbReference>
<proteinExistence type="predicted"/>
<sequence length="85" mass="9355">MSQHEACCHSCGMPLSAPDAQGPSDKYCKYCTDSEGNLKSWEEAVAGLAGYLDSWQHVGPEESRKRAVRYLTAMPAWAHKAQEPV</sequence>
<protein>
    <recommendedName>
        <fullName evidence="1">Putative zinc ribbon domain-containing protein</fullName>
    </recommendedName>
</protein>
<accession>A0A9P3TE06</accession>
<gene>
    <name evidence="2" type="ORF">I8531_005384</name>
</gene>
<dbReference type="RefSeq" id="WP_047371993.1">
    <property type="nucleotide sequence ID" value="NZ_CABMNU010000005.1"/>
</dbReference>
<dbReference type="EMBL" id="DACSUM010000085">
    <property type="protein sequence ID" value="HAT3584974.1"/>
    <property type="molecule type" value="Genomic_DNA"/>
</dbReference>